<dbReference type="RefSeq" id="WP_143850971.1">
    <property type="nucleotide sequence ID" value="NZ_JBHEEK010000003.1"/>
</dbReference>
<feature type="region of interest" description="Disordered" evidence="1">
    <location>
        <begin position="1"/>
        <end position="24"/>
    </location>
</feature>
<gene>
    <name evidence="2" type="ORF">CEV31_3184</name>
</gene>
<evidence type="ECO:0000256" key="1">
    <source>
        <dbReference type="SAM" id="MobiDB-lite"/>
    </source>
</evidence>
<comment type="caution">
    <text evidence="2">The sequence shown here is derived from an EMBL/GenBank/DDBJ whole genome shotgun (WGS) entry which is preliminary data.</text>
</comment>
<accession>A0A256FL64</accession>
<name>A0A256FL64_9HYPH</name>
<evidence type="ECO:0000313" key="2">
    <source>
        <dbReference type="EMBL" id="OYR15171.1"/>
    </source>
</evidence>
<protein>
    <submittedName>
        <fullName evidence="2">Uncharacterized protein</fullName>
    </submittedName>
</protein>
<reference evidence="2 3" key="1">
    <citation type="submission" date="2017-07" db="EMBL/GenBank/DDBJ databases">
        <title>Phylogenetic study on the rhizospheric bacterium Ochrobactrum sp. A44.</title>
        <authorList>
            <person name="Krzyzanowska D.M."/>
            <person name="Ossowicki A."/>
            <person name="Rajewska M."/>
            <person name="Maciag T."/>
            <person name="Kaczynski Z."/>
            <person name="Czerwicka M."/>
            <person name="Jafra S."/>
        </authorList>
    </citation>
    <scope>NUCLEOTIDE SEQUENCE [LARGE SCALE GENOMIC DNA]</scope>
    <source>
        <strain evidence="2 3">DSM 7216</strain>
    </source>
</reference>
<sequence>MGTSASSRGTNGAQPLVPSWADDQPNVKLPIPEHQRFRAFRTTFGKAVANGGDKSDIKKALGHYARTATGGNSVGPRRFGNIYTAGGSLYSALQSLAGSGSLPDFSSNNFVGKPLDQLSQALGELLSGDTPDADRINVAVQEAVANVLDIENDFDPAQLTGDAINAILSEFLALSVFQSIVEEVGGAWDRSDDVKKTADCESNLLDLIRAIVDTTLHNKFKAGSHPYSQDSIKKFMRETVKSVWTEWESYQ</sequence>
<dbReference type="OrthoDB" id="8611879at2"/>
<keyword evidence="3" id="KW-1185">Reference proteome</keyword>
<evidence type="ECO:0000313" key="3">
    <source>
        <dbReference type="Proteomes" id="UP000215590"/>
    </source>
</evidence>
<dbReference type="AlphaFoldDB" id="A0A256FL64"/>
<organism evidence="2 3">
    <name type="scientific">Brucella thiophenivorans</name>
    <dbReference type="NCBI Taxonomy" id="571255"/>
    <lineage>
        <taxon>Bacteria</taxon>
        <taxon>Pseudomonadati</taxon>
        <taxon>Pseudomonadota</taxon>
        <taxon>Alphaproteobacteria</taxon>
        <taxon>Hyphomicrobiales</taxon>
        <taxon>Brucellaceae</taxon>
        <taxon>Brucella/Ochrobactrum group</taxon>
        <taxon>Brucella</taxon>
    </lineage>
</organism>
<dbReference type="EMBL" id="NNRJ01000051">
    <property type="protein sequence ID" value="OYR15171.1"/>
    <property type="molecule type" value="Genomic_DNA"/>
</dbReference>
<feature type="compositionally biased region" description="Polar residues" evidence="1">
    <location>
        <begin position="1"/>
        <end position="13"/>
    </location>
</feature>
<proteinExistence type="predicted"/>
<dbReference type="Proteomes" id="UP000215590">
    <property type="component" value="Unassembled WGS sequence"/>
</dbReference>